<comment type="similarity">
    <text evidence="1 13">Belongs to the ITPK1 family.</text>
</comment>
<dbReference type="Pfam" id="PF17927">
    <property type="entry name" value="Ins134_P3_kin_N"/>
    <property type="match status" value="1"/>
</dbReference>
<dbReference type="Pfam" id="PF05770">
    <property type="entry name" value="Ins134_P3_kin"/>
    <property type="match status" value="1"/>
</dbReference>
<dbReference type="SUPFAM" id="SSF56059">
    <property type="entry name" value="Glutathione synthetase ATP-binding domain-like"/>
    <property type="match status" value="1"/>
</dbReference>
<dbReference type="EC" id="2.7.1.134" evidence="13"/>
<dbReference type="GO" id="GO:0032957">
    <property type="term" value="P:inositol trisphosphate metabolic process"/>
    <property type="evidence" value="ECO:0007669"/>
    <property type="project" value="InterPro"/>
</dbReference>
<feature type="binding site" evidence="14">
    <location>
        <position position="17"/>
    </location>
    <ligand>
        <name>1D-myo-inositol 1,3,4-trisphosphate</name>
        <dbReference type="ChEBI" id="CHEBI:58414"/>
    </ligand>
</feature>
<feature type="binding site" evidence="14">
    <location>
        <position position="298"/>
    </location>
    <ligand>
        <name>1D-myo-inositol 1,3,4-trisphosphate</name>
        <dbReference type="ChEBI" id="CHEBI:58414"/>
    </ligand>
</feature>
<dbReference type="InterPro" id="IPR011761">
    <property type="entry name" value="ATP-grasp"/>
</dbReference>
<evidence type="ECO:0000256" key="4">
    <source>
        <dbReference type="ARBA" id="ARBA00022723"/>
    </source>
</evidence>
<evidence type="ECO:0000256" key="9">
    <source>
        <dbReference type="ARBA" id="ARBA00033645"/>
    </source>
</evidence>
<comment type="subunit">
    <text evidence="2 13">Monomer.</text>
</comment>
<keyword evidence="6 13" id="KW-0418">Kinase</keyword>
<comment type="caution">
    <text evidence="17">The sequence shown here is derived from an EMBL/GenBank/DDBJ whole genome shotgun (WGS) entry which is preliminary data.</text>
</comment>
<evidence type="ECO:0000256" key="11">
    <source>
        <dbReference type="ARBA" id="ARBA00051366"/>
    </source>
</evidence>
<dbReference type="GO" id="GO:0000287">
    <property type="term" value="F:magnesium ion binding"/>
    <property type="evidence" value="ECO:0007669"/>
    <property type="project" value="InterPro"/>
</dbReference>
<evidence type="ECO:0000256" key="1">
    <source>
        <dbReference type="ARBA" id="ARBA00009601"/>
    </source>
</evidence>
<keyword evidence="8 13" id="KW-0460">Magnesium</keyword>
<comment type="catalytic activity">
    <reaction evidence="9">
        <text>1D-myo-inositol 3,4,5,6-tetrakisphosphate + ATP = 1D-myo-inositol 1,3,4,5,6-pentakisphosphate + ADP + H(+)</text>
        <dbReference type="Rhea" id="RHEA:12452"/>
        <dbReference type="ChEBI" id="CHEBI:15378"/>
        <dbReference type="ChEBI" id="CHEBI:30616"/>
        <dbReference type="ChEBI" id="CHEBI:57539"/>
        <dbReference type="ChEBI" id="CHEBI:57733"/>
        <dbReference type="ChEBI" id="CHEBI:456216"/>
        <dbReference type="EC" id="2.7.1.134"/>
    </reaction>
    <physiologicalReaction direction="left-to-right" evidence="9">
        <dbReference type="Rhea" id="RHEA:12453"/>
    </physiologicalReaction>
    <physiologicalReaction direction="right-to-left" evidence="9">
        <dbReference type="Rhea" id="RHEA:12454"/>
    </physiologicalReaction>
</comment>
<dbReference type="PROSITE" id="PS50975">
    <property type="entry name" value="ATP_GRASP"/>
    <property type="match status" value="1"/>
</dbReference>
<feature type="binding site" evidence="14">
    <location>
        <position position="195"/>
    </location>
    <ligand>
        <name>1D-myo-inositol 1,3,4-trisphosphate</name>
        <dbReference type="ChEBI" id="CHEBI:58414"/>
    </ligand>
</feature>
<dbReference type="InterPro" id="IPR008656">
    <property type="entry name" value="Inositol_tetrakis-P_1-kinase"/>
</dbReference>
<keyword evidence="4 13" id="KW-0479">Metal-binding</keyword>
<feature type="binding site" evidence="14">
    <location>
        <position position="210"/>
    </location>
    <ligand>
        <name>ATP</name>
        <dbReference type="ChEBI" id="CHEBI:30616"/>
    </ligand>
</feature>
<evidence type="ECO:0000256" key="8">
    <source>
        <dbReference type="ARBA" id="ARBA00022842"/>
    </source>
</evidence>
<evidence type="ECO:0000259" key="16">
    <source>
        <dbReference type="PROSITE" id="PS50975"/>
    </source>
</evidence>
<keyword evidence="5 13" id="KW-0547">Nucleotide-binding</keyword>
<evidence type="ECO:0000256" key="5">
    <source>
        <dbReference type="ARBA" id="ARBA00022741"/>
    </source>
</evidence>
<dbReference type="GO" id="GO:0052726">
    <property type="term" value="F:inositol-1,3,4-trisphosphate 5-kinase activity"/>
    <property type="evidence" value="ECO:0007669"/>
    <property type="project" value="InterPro"/>
</dbReference>
<evidence type="ECO:0000256" key="10">
    <source>
        <dbReference type="ARBA" id="ARBA00051312"/>
    </source>
</evidence>
<accession>A0AAN9ILQ8</accession>
<sequence>MSQSQRYRIGYALHPKKIQNLIRNSLLTYTNQRGIDLVKIDLSKPLIQQGHFHCIIHKLHPLDWNSLRLNEYLAKHPHTVIVDRPDLVQQLHNRVSMLEPMTHTRISLENDTVGVPKQILVDNEAIDEEVDIALKFPVIAKPLFADGTTSSHELCLVLDREGLRTLSDNNNNNSISNTSPMVLQEFVNHGGVVFKVYVAGEHVKCVKRNSLPDIKEEEARTLKGVAKFSQISNLTVHHDKKRSNEISGEIIEKAEMPPEGLIKELGRGLREAMGLNMFNVDVIRDAEDCNRYLVIDINYFPGYAKLPCYEPFITDFLLDSVCNKAS</sequence>
<comment type="cofactor">
    <cofactor evidence="13 15">
        <name>Mg(2+)</name>
        <dbReference type="ChEBI" id="CHEBI:18420"/>
    </cofactor>
    <text evidence="13 15">Binds 2 magnesium ions per subunit.</text>
</comment>
<dbReference type="Gene3D" id="3.40.50.11370">
    <property type="match status" value="1"/>
</dbReference>
<feature type="binding site" evidence="14">
    <location>
        <position position="152"/>
    </location>
    <ligand>
        <name>1D-myo-inositol 1,3,4-trisphosphate</name>
        <dbReference type="ChEBI" id="CHEBI:58414"/>
    </ligand>
</feature>
<dbReference type="PANTHER" id="PTHR14217:SF40">
    <property type="entry name" value="INOSITOL-TETRAKISPHOSPHATE 1-KINASE 2"/>
    <property type="match status" value="1"/>
</dbReference>
<proteinExistence type="inferred from homology"/>
<keyword evidence="18" id="KW-1185">Reference proteome</keyword>
<comment type="catalytic activity">
    <reaction evidence="11">
        <text>1D-myo-inositol 1,3,4-trisphosphate + ATP = 1D-myo-inositol 1,3,4,6-tetrakisphosphate + ADP + H(+)</text>
        <dbReference type="Rhea" id="RHEA:20940"/>
        <dbReference type="ChEBI" id="CHEBI:15378"/>
        <dbReference type="ChEBI" id="CHEBI:30616"/>
        <dbReference type="ChEBI" id="CHEBI:57660"/>
        <dbReference type="ChEBI" id="CHEBI:58414"/>
        <dbReference type="ChEBI" id="CHEBI:456216"/>
        <dbReference type="EC" id="2.7.1.159"/>
    </reaction>
    <physiologicalReaction direction="left-to-right" evidence="11">
        <dbReference type="Rhea" id="RHEA:20941"/>
    </physiologicalReaction>
</comment>
<reference evidence="17 18" key="1">
    <citation type="submission" date="2024-01" db="EMBL/GenBank/DDBJ databases">
        <title>The genomes of 5 underutilized Papilionoideae crops provide insights into root nodulation and disease resistanc.</title>
        <authorList>
            <person name="Yuan L."/>
        </authorList>
    </citation>
    <scope>NUCLEOTIDE SEQUENCE [LARGE SCALE GENOMIC DNA]</scope>
    <source>
        <strain evidence="17">ZHUSHIDOU_FW_LH</strain>
        <tissue evidence="17">Leaf</tissue>
    </source>
</reference>
<evidence type="ECO:0000256" key="6">
    <source>
        <dbReference type="ARBA" id="ARBA00022777"/>
    </source>
</evidence>
<dbReference type="AlphaFoldDB" id="A0AAN9ILQ8"/>
<feature type="binding site" evidence="15">
    <location>
        <position position="298"/>
    </location>
    <ligand>
        <name>Mg(2+)</name>
        <dbReference type="ChEBI" id="CHEBI:18420"/>
        <label>2</label>
    </ligand>
</feature>
<dbReference type="PIRSF" id="PIRSF038186">
    <property type="entry name" value="ITPK"/>
    <property type="match status" value="1"/>
</dbReference>
<dbReference type="Gene3D" id="3.30.1490.220">
    <property type="match status" value="1"/>
</dbReference>
<evidence type="ECO:0000256" key="7">
    <source>
        <dbReference type="ARBA" id="ARBA00022840"/>
    </source>
</evidence>
<gene>
    <name evidence="17" type="ORF">RIF29_10271</name>
</gene>
<evidence type="ECO:0000256" key="15">
    <source>
        <dbReference type="PIRSR" id="PIRSR038186-2"/>
    </source>
</evidence>
<feature type="binding site" evidence="15">
    <location>
        <position position="296"/>
    </location>
    <ligand>
        <name>Mg(2+)</name>
        <dbReference type="ChEBI" id="CHEBI:18420"/>
        <label>1</label>
    </ligand>
</feature>
<dbReference type="GO" id="GO:0005524">
    <property type="term" value="F:ATP binding"/>
    <property type="evidence" value="ECO:0007669"/>
    <property type="project" value="UniProtKB-UniRule"/>
</dbReference>
<feature type="binding site" evidence="14">
    <location>
        <position position="141"/>
    </location>
    <ligand>
        <name>ATP</name>
        <dbReference type="ChEBI" id="CHEBI:30616"/>
    </ligand>
</feature>
<feature type="binding site" evidence="15">
    <location>
        <position position="281"/>
    </location>
    <ligand>
        <name>Mg(2+)</name>
        <dbReference type="ChEBI" id="CHEBI:18420"/>
        <label>1</label>
    </ligand>
</feature>
<dbReference type="EMBL" id="JAYWIO010000002">
    <property type="protein sequence ID" value="KAK7281906.1"/>
    <property type="molecule type" value="Genomic_DNA"/>
</dbReference>
<evidence type="ECO:0000256" key="3">
    <source>
        <dbReference type="ARBA" id="ARBA00022679"/>
    </source>
</evidence>
<comment type="function">
    <text evidence="13">Kinase that can phosphorylate various inositol polyphosphate such as Ins(3,4,5,6)P4 or Ins(1,3,4)P3.</text>
</comment>
<dbReference type="GO" id="GO:0005737">
    <property type="term" value="C:cytoplasm"/>
    <property type="evidence" value="ECO:0007669"/>
    <property type="project" value="TreeGrafter"/>
</dbReference>
<evidence type="ECO:0000256" key="14">
    <source>
        <dbReference type="PIRSR" id="PIRSR038186-1"/>
    </source>
</evidence>
<protein>
    <recommendedName>
        <fullName evidence="13">Inositol-tetrakisphosphate 1-kinase</fullName>
        <ecNumber evidence="13">2.7.1.134</ecNumber>
    </recommendedName>
</protein>
<feature type="binding site" evidence="15">
    <location>
        <position position="296"/>
    </location>
    <ligand>
        <name>Mg(2+)</name>
        <dbReference type="ChEBI" id="CHEBI:18420"/>
        <label>2</label>
    </ligand>
</feature>
<keyword evidence="3 13" id="KW-0808">Transferase</keyword>
<evidence type="ECO:0000256" key="12">
    <source>
        <dbReference type="ARBA" id="ARBA00051721"/>
    </source>
</evidence>
<dbReference type="Proteomes" id="UP001372338">
    <property type="component" value="Unassembled WGS sequence"/>
</dbReference>
<dbReference type="InterPro" id="IPR041429">
    <property type="entry name" value="ITPK1_N"/>
</dbReference>
<comment type="catalytic activity">
    <reaction evidence="10">
        <text>1D-myo-inositol 1,3,4-trisphosphate + ATP = 1D-myo-inositol 1,3,4,5-tetrakisphosphate + ADP + H(+)</text>
        <dbReference type="Rhea" id="RHEA:13253"/>
        <dbReference type="ChEBI" id="CHEBI:15378"/>
        <dbReference type="ChEBI" id="CHEBI:30616"/>
        <dbReference type="ChEBI" id="CHEBI:57895"/>
        <dbReference type="ChEBI" id="CHEBI:58414"/>
        <dbReference type="ChEBI" id="CHEBI:456216"/>
        <dbReference type="EC" id="2.7.1.159"/>
    </reaction>
    <physiologicalReaction direction="left-to-right" evidence="10">
        <dbReference type="Rhea" id="RHEA:13254"/>
    </physiologicalReaction>
</comment>
<feature type="binding site" evidence="14">
    <location>
        <position position="302"/>
    </location>
    <ligand>
        <name>1D-myo-inositol 1,3,4-trisphosphate</name>
        <dbReference type="ChEBI" id="CHEBI:58414"/>
    </ligand>
</feature>
<dbReference type="FunFam" id="3.30.1490.220:FF:000002">
    <property type="entry name" value="Inositol-tetrakisphosphate 1-kinase"/>
    <property type="match status" value="1"/>
</dbReference>
<evidence type="ECO:0000313" key="17">
    <source>
        <dbReference type="EMBL" id="KAK7281906.1"/>
    </source>
</evidence>
<feature type="binding site" evidence="14">
    <location>
        <position position="94"/>
    </location>
    <ligand>
        <name>ATP</name>
        <dbReference type="ChEBI" id="CHEBI:30616"/>
    </ligand>
</feature>
<keyword evidence="7 13" id="KW-0067">ATP-binding</keyword>
<evidence type="ECO:0000313" key="18">
    <source>
        <dbReference type="Proteomes" id="UP001372338"/>
    </source>
</evidence>
<evidence type="ECO:0000256" key="2">
    <source>
        <dbReference type="ARBA" id="ARBA00011245"/>
    </source>
</evidence>
<dbReference type="GO" id="GO:0052835">
    <property type="term" value="F:inositol-3,4,6-trisphosphate 1-kinase activity"/>
    <property type="evidence" value="ECO:0007669"/>
    <property type="project" value="UniProtKB-ARBA"/>
</dbReference>
<name>A0AAN9ILQ8_CROPI</name>
<evidence type="ECO:0000256" key="13">
    <source>
        <dbReference type="PIRNR" id="PIRNR038186"/>
    </source>
</evidence>
<dbReference type="PANTHER" id="PTHR14217">
    <property type="entry name" value="INOSITOL-TETRAKISPHOSPHATE 1-KINASE"/>
    <property type="match status" value="1"/>
</dbReference>
<dbReference type="Gene3D" id="3.30.470.20">
    <property type="entry name" value="ATP-grasp fold, B domain"/>
    <property type="match status" value="1"/>
</dbReference>
<feature type="binding site" evidence="14">
    <location>
        <position position="58"/>
    </location>
    <ligand>
        <name>1D-myo-inositol 1,3,4-trisphosphate</name>
        <dbReference type="ChEBI" id="CHEBI:58414"/>
    </ligand>
</feature>
<feature type="domain" description="ATP-grasp" evidence="16">
    <location>
        <begin position="105"/>
        <end position="326"/>
    </location>
</feature>
<dbReference type="InterPro" id="IPR040464">
    <property type="entry name" value="InsP(3)kin_ATP-grasp"/>
</dbReference>
<dbReference type="GO" id="GO:0047325">
    <property type="term" value="F:inositol-3,4,5,6-tetrakisphosphate 1-kinase activity"/>
    <property type="evidence" value="ECO:0007669"/>
    <property type="project" value="UniProtKB-EC"/>
</dbReference>
<dbReference type="GO" id="GO:0052725">
    <property type="term" value="F:inositol-1,3,4-trisphosphate 6-kinase activity"/>
    <property type="evidence" value="ECO:0007669"/>
    <property type="project" value="InterPro"/>
</dbReference>
<comment type="catalytic activity">
    <reaction evidence="12">
        <text>1D-myo-inositol 3,4,6-trisphosphate + ATP = 1D-myo-inositol 1,3,4,6-tetrakisphosphate + ADP + H(+)</text>
        <dbReference type="Rhea" id="RHEA:70287"/>
        <dbReference type="ChEBI" id="CHEBI:15378"/>
        <dbReference type="ChEBI" id="CHEBI:30616"/>
        <dbReference type="ChEBI" id="CHEBI:57660"/>
        <dbReference type="ChEBI" id="CHEBI:189099"/>
        <dbReference type="ChEBI" id="CHEBI:456216"/>
    </reaction>
    <physiologicalReaction direction="left-to-right" evidence="12">
        <dbReference type="Rhea" id="RHEA:70288"/>
    </physiologicalReaction>
</comment>
<feature type="binding site" evidence="14">
    <location>
        <begin position="184"/>
        <end position="195"/>
    </location>
    <ligand>
        <name>ATP</name>
        <dbReference type="ChEBI" id="CHEBI:30616"/>
    </ligand>
</feature>
<organism evidence="17 18">
    <name type="scientific">Crotalaria pallida</name>
    <name type="common">Smooth rattlebox</name>
    <name type="synonym">Crotalaria striata</name>
    <dbReference type="NCBI Taxonomy" id="3830"/>
    <lineage>
        <taxon>Eukaryota</taxon>
        <taxon>Viridiplantae</taxon>
        <taxon>Streptophyta</taxon>
        <taxon>Embryophyta</taxon>
        <taxon>Tracheophyta</taxon>
        <taxon>Spermatophyta</taxon>
        <taxon>Magnoliopsida</taxon>
        <taxon>eudicotyledons</taxon>
        <taxon>Gunneridae</taxon>
        <taxon>Pentapetalae</taxon>
        <taxon>rosids</taxon>
        <taxon>fabids</taxon>
        <taxon>Fabales</taxon>
        <taxon>Fabaceae</taxon>
        <taxon>Papilionoideae</taxon>
        <taxon>50 kb inversion clade</taxon>
        <taxon>genistoids sensu lato</taxon>
        <taxon>core genistoids</taxon>
        <taxon>Crotalarieae</taxon>
        <taxon>Crotalaria</taxon>
    </lineage>
</organism>